<reference evidence="3" key="2">
    <citation type="submission" date="2015-01" db="EMBL/GenBank/DDBJ databases">
        <title>Evolutionary Origins and Diversification of the Mycorrhizal Mutualists.</title>
        <authorList>
            <consortium name="DOE Joint Genome Institute"/>
            <consortium name="Mycorrhizal Genomics Consortium"/>
            <person name="Kohler A."/>
            <person name="Kuo A."/>
            <person name="Nagy L.G."/>
            <person name="Floudas D."/>
            <person name="Copeland A."/>
            <person name="Barry K.W."/>
            <person name="Cichocki N."/>
            <person name="Veneault-Fourrey C."/>
            <person name="LaButti K."/>
            <person name="Lindquist E.A."/>
            <person name="Lipzen A."/>
            <person name="Lundell T."/>
            <person name="Morin E."/>
            <person name="Murat C."/>
            <person name="Riley R."/>
            <person name="Ohm R."/>
            <person name="Sun H."/>
            <person name="Tunlid A."/>
            <person name="Henrissat B."/>
            <person name="Grigoriev I.V."/>
            <person name="Hibbett D.S."/>
            <person name="Martin F."/>
        </authorList>
    </citation>
    <scope>NUCLEOTIDE SEQUENCE [LARGE SCALE GENOMIC DNA]</scope>
    <source>
        <strain evidence="3">h7</strain>
    </source>
</reference>
<dbReference type="HOGENOM" id="CLU_1305008_0_0_1"/>
<name>A0A0C2XGB2_HEBCY</name>
<feature type="region of interest" description="Disordered" evidence="1">
    <location>
        <begin position="60"/>
        <end position="100"/>
    </location>
</feature>
<feature type="region of interest" description="Disordered" evidence="1">
    <location>
        <begin position="1"/>
        <end position="42"/>
    </location>
</feature>
<dbReference type="EMBL" id="KN831801">
    <property type="protein sequence ID" value="KIM36953.1"/>
    <property type="molecule type" value="Genomic_DNA"/>
</dbReference>
<evidence type="ECO:0000313" key="2">
    <source>
        <dbReference type="EMBL" id="KIM36953.1"/>
    </source>
</evidence>
<reference evidence="2 3" key="1">
    <citation type="submission" date="2014-04" db="EMBL/GenBank/DDBJ databases">
        <authorList>
            <consortium name="DOE Joint Genome Institute"/>
            <person name="Kuo A."/>
            <person name="Gay G."/>
            <person name="Dore J."/>
            <person name="Kohler A."/>
            <person name="Nagy L.G."/>
            <person name="Floudas D."/>
            <person name="Copeland A."/>
            <person name="Barry K.W."/>
            <person name="Cichocki N."/>
            <person name="Veneault-Fourrey C."/>
            <person name="LaButti K."/>
            <person name="Lindquist E.A."/>
            <person name="Lipzen A."/>
            <person name="Lundell T."/>
            <person name="Morin E."/>
            <person name="Murat C."/>
            <person name="Sun H."/>
            <person name="Tunlid A."/>
            <person name="Henrissat B."/>
            <person name="Grigoriev I.V."/>
            <person name="Hibbett D.S."/>
            <person name="Martin F."/>
            <person name="Nordberg H.P."/>
            <person name="Cantor M.N."/>
            <person name="Hua S.X."/>
        </authorList>
    </citation>
    <scope>NUCLEOTIDE SEQUENCE [LARGE SCALE GENOMIC DNA]</scope>
    <source>
        <strain evidence="3">h7</strain>
    </source>
</reference>
<organism evidence="2 3">
    <name type="scientific">Hebeloma cylindrosporum</name>
    <dbReference type="NCBI Taxonomy" id="76867"/>
    <lineage>
        <taxon>Eukaryota</taxon>
        <taxon>Fungi</taxon>
        <taxon>Dikarya</taxon>
        <taxon>Basidiomycota</taxon>
        <taxon>Agaricomycotina</taxon>
        <taxon>Agaricomycetes</taxon>
        <taxon>Agaricomycetidae</taxon>
        <taxon>Agaricales</taxon>
        <taxon>Agaricineae</taxon>
        <taxon>Hymenogastraceae</taxon>
        <taxon>Hebeloma</taxon>
    </lineage>
</organism>
<gene>
    <name evidence="2" type="ORF">M413DRAFT_31342</name>
</gene>
<sequence length="211" mass="24261">MDSTSAKVQRQRRPPPSPDVWDMPPTPPRDPNDLASRYPLPTTPTAERYAHVNFWGLLGSPISPSGSMKQSSQREGEVDIRDFSRDKSGKRKRSGVTKATFGRDRENDALGMKLTQEFFSRKRKLDAIQLTAADGGIVNQEASRPIQLINQAQYQALDEKRRRRFQLAYENKLGAFYAAKDVAEPVERIVRARWEEWGELARNRNQHRRIR</sequence>
<proteinExistence type="predicted"/>
<feature type="compositionally biased region" description="Basic and acidic residues" evidence="1">
    <location>
        <begin position="72"/>
        <end position="87"/>
    </location>
</feature>
<protein>
    <submittedName>
        <fullName evidence="2">Uncharacterized protein</fullName>
    </submittedName>
</protein>
<dbReference type="Proteomes" id="UP000053424">
    <property type="component" value="Unassembled WGS sequence"/>
</dbReference>
<accession>A0A0C2XGB2</accession>
<keyword evidence="3" id="KW-1185">Reference proteome</keyword>
<dbReference type="AlphaFoldDB" id="A0A0C2XGB2"/>
<evidence type="ECO:0000256" key="1">
    <source>
        <dbReference type="SAM" id="MobiDB-lite"/>
    </source>
</evidence>
<feature type="compositionally biased region" description="Pro residues" evidence="1">
    <location>
        <begin position="14"/>
        <end position="29"/>
    </location>
</feature>
<evidence type="ECO:0000313" key="3">
    <source>
        <dbReference type="Proteomes" id="UP000053424"/>
    </source>
</evidence>